<proteinExistence type="predicted"/>
<name>A0AAV2EBY5_9ROSI</name>
<keyword evidence="3" id="KW-1185">Reference proteome</keyword>
<reference evidence="2 3" key="1">
    <citation type="submission" date="2024-04" db="EMBL/GenBank/DDBJ databases">
        <authorList>
            <person name="Fracassetti M."/>
        </authorList>
    </citation>
    <scope>NUCLEOTIDE SEQUENCE [LARGE SCALE GENOMIC DNA]</scope>
</reference>
<dbReference type="Proteomes" id="UP001497516">
    <property type="component" value="Chromosome 4"/>
</dbReference>
<gene>
    <name evidence="2" type="ORF">LTRI10_LOCUS24576</name>
</gene>
<protein>
    <submittedName>
        <fullName evidence="2">Uncharacterized protein</fullName>
    </submittedName>
</protein>
<feature type="region of interest" description="Disordered" evidence="1">
    <location>
        <begin position="1"/>
        <end position="56"/>
    </location>
</feature>
<evidence type="ECO:0000313" key="3">
    <source>
        <dbReference type="Proteomes" id="UP001497516"/>
    </source>
</evidence>
<evidence type="ECO:0000256" key="1">
    <source>
        <dbReference type="SAM" id="MobiDB-lite"/>
    </source>
</evidence>
<dbReference type="AlphaFoldDB" id="A0AAV2EBY5"/>
<dbReference type="EMBL" id="OZ034817">
    <property type="protein sequence ID" value="CAL1383292.1"/>
    <property type="molecule type" value="Genomic_DNA"/>
</dbReference>
<feature type="compositionally biased region" description="Polar residues" evidence="1">
    <location>
        <begin position="37"/>
        <end position="50"/>
    </location>
</feature>
<accession>A0AAV2EBY5</accession>
<evidence type="ECO:0000313" key="2">
    <source>
        <dbReference type="EMBL" id="CAL1383292.1"/>
    </source>
</evidence>
<sequence length="98" mass="10814">MFLSRADTFLSSGGGRLEQAARMRRRKRSGRVEQSRDQCQSTVTNRQSPIARQEEKRNGGAAVVGCLFDFAGRGSQLANCERRRGGAAGGVEKKKKKR</sequence>
<organism evidence="2 3">
    <name type="scientific">Linum trigynum</name>
    <dbReference type="NCBI Taxonomy" id="586398"/>
    <lineage>
        <taxon>Eukaryota</taxon>
        <taxon>Viridiplantae</taxon>
        <taxon>Streptophyta</taxon>
        <taxon>Embryophyta</taxon>
        <taxon>Tracheophyta</taxon>
        <taxon>Spermatophyta</taxon>
        <taxon>Magnoliopsida</taxon>
        <taxon>eudicotyledons</taxon>
        <taxon>Gunneridae</taxon>
        <taxon>Pentapetalae</taxon>
        <taxon>rosids</taxon>
        <taxon>fabids</taxon>
        <taxon>Malpighiales</taxon>
        <taxon>Linaceae</taxon>
        <taxon>Linum</taxon>
    </lineage>
</organism>